<organism evidence="2 3">
    <name type="scientific">Frateuria terrea</name>
    <dbReference type="NCBI Taxonomy" id="529704"/>
    <lineage>
        <taxon>Bacteria</taxon>
        <taxon>Pseudomonadati</taxon>
        <taxon>Pseudomonadota</taxon>
        <taxon>Gammaproteobacteria</taxon>
        <taxon>Lysobacterales</taxon>
        <taxon>Rhodanobacteraceae</taxon>
        <taxon>Frateuria</taxon>
    </lineage>
</organism>
<reference evidence="2 3" key="1">
    <citation type="submission" date="2016-10" db="EMBL/GenBank/DDBJ databases">
        <authorList>
            <person name="de Groot N.N."/>
        </authorList>
    </citation>
    <scope>NUCLEOTIDE SEQUENCE [LARGE SCALE GENOMIC DNA]</scope>
    <source>
        <strain evidence="2 3">DSM 26515</strain>
    </source>
</reference>
<sequence>MSKYTTGAPQRESERPTERPQFCGVANCQSRWDPRDAKHLRGFADVVFTLDDGTVIARCGDCYIRHIYAAGKGVHCEITGRQPDMNIDMVKAHWSRVDAADAAKQAKAVRA</sequence>
<evidence type="ECO:0000313" key="3">
    <source>
        <dbReference type="Proteomes" id="UP000199420"/>
    </source>
</evidence>
<protein>
    <submittedName>
        <fullName evidence="2">Uncharacterized protein</fullName>
    </submittedName>
</protein>
<name>A0A1H7A0G2_9GAMM</name>
<dbReference type="AlphaFoldDB" id="A0A1H7A0G2"/>
<evidence type="ECO:0000256" key="1">
    <source>
        <dbReference type="SAM" id="MobiDB-lite"/>
    </source>
</evidence>
<dbReference type="EMBL" id="FNYC01000012">
    <property type="protein sequence ID" value="SEJ55320.1"/>
    <property type="molecule type" value="Genomic_DNA"/>
</dbReference>
<keyword evidence="3" id="KW-1185">Reference proteome</keyword>
<dbReference type="STRING" id="529704.SAMN02927913_2197"/>
<feature type="region of interest" description="Disordered" evidence="1">
    <location>
        <begin position="1"/>
        <end position="21"/>
    </location>
</feature>
<dbReference type="Proteomes" id="UP000199420">
    <property type="component" value="Unassembled WGS sequence"/>
</dbReference>
<gene>
    <name evidence="2" type="ORF">SAMN04487997_0193</name>
</gene>
<accession>A0A1H7A0G2</accession>
<dbReference type="RefSeq" id="WP_139202472.1">
    <property type="nucleotide sequence ID" value="NZ_FNYC01000012.1"/>
</dbReference>
<evidence type="ECO:0000313" key="2">
    <source>
        <dbReference type="EMBL" id="SEJ55320.1"/>
    </source>
</evidence>
<proteinExistence type="predicted"/>